<keyword evidence="3" id="KW-1185">Reference proteome</keyword>
<keyword evidence="2" id="KW-0614">Plasmid</keyword>
<organism evidence="2 3">
    <name type="scientific">Desulfovibrio ferrophilus</name>
    <dbReference type="NCBI Taxonomy" id="241368"/>
    <lineage>
        <taxon>Bacteria</taxon>
        <taxon>Pseudomonadati</taxon>
        <taxon>Thermodesulfobacteriota</taxon>
        <taxon>Desulfovibrionia</taxon>
        <taxon>Desulfovibrionales</taxon>
        <taxon>Desulfovibrionaceae</taxon>
        <taxon>Desulfovibrio</taxon>
    </lineage>
</organism>
<dbReference type="AlphaFoldDB" id="A0A2Z6B4E2"/>
<gene>
    <name evidence="2" type="ORF">DFE_A0049</name>
</gene>
<dbReference type="Proteomes" id="UP000269883">
    <property type="component" value="Plasmid pDFE"/>
</dbReference>
<protein>
    <submittedName>
        <fullName evidence="2">Uncharacterized protein</fullName>
    </submittedName>
</protein>
<feature type="region of interest" description="Disordered" evidence="1">
    <location>
        <begin position="153"/>
        <end position="201"/>
    </location>
</feature>
<proteinExistence type="predicted"/>
<evidence type="ECO:0000256" key="1">
    <source>
        <dbReference type="SAM" id="MobiDB-lite"/>
    </source>
</evidence>
<accession>A0A2Z6B4E2</accession>
<dbReference type="RefSeq" id="WP_126381656.1">
    <property type="nucleotide sequence ID" value="NZ_AP017379.1"/>
</dbReference>
<geneLocation type="plasmid" evidence="3">
    <name>pdfe dna</name>
</geneLocation>
<dbReference type="KEGG" id="dfl:DFE_A0049"/>
<feature type="compositionally biased region" description="Low complexity" evidence="1">
    <location>
        <begin position="171"/>
        <end position="189"/>
    </location>
</feature>
<name>A0A2Z6B4E2_9BACT</name>
<dbReference type="OrthoDB" id="5325882at2"/>
<reference evidence="2 3" key="1">
    <citation type="journal article" date="2018" name="Sci. Adv.">
        <title>Multi-heme cytochromes provide a pathway for survival in energy-limited environments.</title>
        <authorList>
            <person name="Deng X."/>
            <person name="Dohmae N."/>
            <person name="Nealson K.H."/>
            <person name="Hashimoto K."/>
            <person name="Okamoto A."/>
        </authorList>
    </citation>
    <scope>NUCLEOTIDE SEQUENCE [LARGE SCALE GENOMIC DNA]</scope>
    <source>
        <strain evidence="2 3">IS5</strain>
        <plasmid evidence="3">pdfe dna</plasmid>
    </source>
</reference>
<dbReference type="EMBL" id="AP017379">
    <property type="protein sequence ID" value="BBD10150.1"/>
    <property type="molecule type" value="Genomic_DNA"/>
</dbReference>
<evidence type="ECO:0000313" key="2">
    <source>
        <dbReference type="EMBL" id="BBD10150.1"/>
    </source>
</evidence>
<sequence length="787" mass="86131">MTNKSVILSFALATIAGAFLSLFLFVGMTHAATKAVLPIKTTLPIVIKETKDAKSVVAELNEEARQFGLGNMTLVGTIEYAPYEDNPEFTIARIKWRAAEYTAGDSGVSVELTAPLQTEFAANESRVDAGTELEAVGDLQSLLDDLTSLKDQASKATQGTAEKTEEKTETSETTSTSSLAPSSSGTSGSYDFSDDDGDFVNSDVTETKQEWQECSDRIALEEGRYYPQQKLVTLDGEGNVVSMGACEDKGGYELLPTETEMCTPFVDSAGSQLVLQEKTRWFDKDGNLLKVGDCVDIEGEDPIPAEKVYGDPCSVLNDFDAMRVYQSYREMANYDGVTYEVNSCHVDYDAYYQVLGDSSECGVRHDFANNLTIQQERLYYMDAATKTWLTLCQDSTTTYEHYAASCDALIDWDAGKVYPQSRIAYDTPDGTQYANTCTPETGVEYNLQTEYCTPKYDHDFNAATSYAMARAFYEIGGNREYVGDCARTPTESFEHRYDMDVCTMVHDDDALQTQLFAKTYIDTNDDGRIDLTDCQEYDLPKAYTYMGQVSKKMVFTVNDSWTVPDNVTNISLIMIASGSRSSYSCRWLPAGCDGQGYVFNNYFCDGGTGGFGGQIFEQQNVPVTPNETISITAGKLQNTSIVTQAETFSLSPGGGYPGRQGTQIFTETCYANYGDGNQKAVNCVDGTCKQTGGTGGNGQYLPADGNTYGQGETGAPGGTFILKYNSPNYDYLICNSTTVTGSPSATTQDYSKAFPRPDNHTGGAVAITYKVEQYRRFDGSILEKPVN</sequence>
<evidence type="ECO:0000313" key="3">
    <source>
        <dbReference type="Proteomes" id="UP000269883"/>
    </source>
</evidence>